<organism evidence="2 3">
    <name type="scientific">Marasmius oreades</name>
    <name type="common">fairy-ring Marasmius</name>
    <dbReference type="NCBI Taxonomy" id="181124"/>
    <lineage>
        <taxon>Eukaryota</taxon>
        <taxon>Fungi</taxon>
        <taxon>Dikarya</taxon>
        <taxon>Basidiomycota</taxon>
        <taxon>Agaricomycotina</taxon>
        <taxon>Agaricomycetes</taxon>
        <taxon>Agaricomycetidae</taxon>
        <taxon>Agaricales</taxon>
        <taxon>Marasmiineae</taxon>
        <taxon>Marasmiaceae</taxon>
        <taxon>Marasmius</taxon>
    </lineage>
</organism>
<sequence length="514" mass="56195">MEYSAFLSLPASAFSPAPGRIEGDDVEGPGISGLPGAHINGAAAMNEAERRRQEMLDAAQVIENRYKMLLPPDRVRKLNGSTSSTPILPASSPPPELSDISIPTKASSVKLYRQYPTDDGESEIDEKDEVVESSPPPLEKPKQPRLLIKINRSAINTPTPPLSTSVPTGAKVGKQHTKKNQKIKPQPELNGVFSADTPMSSPDIAVLETSASSTPAKKSGRKRPRPDEGEGVPGQAPAPPRRRKKTKPQPVLNQEAVPAPGHRAESQPKTTSQLDELVPPPTPHSESGPPFNKETSVPPIAFLDESASAPVPRRRGMPSYSAGIRSTSAAPRARALPPPKPCLLVVTAERHSIQTVSRKGRNTNAFGCKVPVEIDMELEYELPLWILQDDEFQKRFSRYPDAKDKFNPELVLNPKFNPKKHFEEQLVDALNSEKEREATEASTSDSGETEGEAEEHDQEEGAGQQENDAEEEQAKEEPEEGLEEETTSRKRAPKTTVDQDEQMIDVEGIEDFDP</sequence>
<dbReference type="RefSeq" id="XP_043016122.1">
    <property type="nucleotide sequence ID" value="XM_043147413.1"/>
</dbReference>
<dbReference type="EMBL" id="CM032181">
    <property type="protein sequence ID" value="KAG7099652.1"/>
    <property type="molecule type" value="Genomic_DNA"/>
</dbReference>
<evidence type="ECO:0000256" key="1">
    <source>
        <dbReference type="SAM" id="MobiDB-lite"/>
    </source>
</evidence>
<dbReference type="GeneID" id="66070554"/>
<name>A0A9P7V3U6_9AGAR</name>
<dbReference type="OrthoDB" id="2555515at2759"/>
<feature type="compositionally biased region" description="Acidic residues" evidence="1">
    <location>
        <begin position="467"/>
        <end position="485"/>
    </location>
</feature>
<comment type="caution">
    <text evidence="2">The sequence shown here is derived from an EMBL/GenBank/DDBJ whole genome shotgun (WGS) entry which is preliminary data.</text>
</comment>
<reference evidence="2" key="1">
    <citation type="journal article" date="2021" name="Genome Biol. Evol.">
        <title>The assembled and annotated genome of the fairy-ring fungus Marasmius oreades.</title>
        <authorList>
            <person name="Hiltunen M."/>
            <person name="Ament-Velasquez S.L."/>
            <person name="Johannesson H."/>
        </authorList>
    </citation>
    <scope>NUCLEOTIDE SEQUENCE</scope>
    <source>
        <strain evidence="2">03SP1</strain>
    </source>
</reference>
<feature type="compositionally biased region" description="Acidic residues" evidence="1">
    <location>
        <begin position="118"/>
        <end position="131"/>
    </location>
</feature>
<accession>A0A9P7V3U6</accession>
<feature type="compositionally biased region" description="Acidic residues" evidence="1">
    <location>
        <begin position="447"/>
        <end position="460"/>
    </location>
</feature>
<feature type="region of interest" description="Disordered" evidence="1">
    <location>
        <begin position="77"/>
        <end position="102"/>
    </location>
</feature>
<gene>
    <name evidence="2" type="ORF">E1B28_001478</name>
</gene>
<evidence type="ECO:0000313" key="3">
    <source>
        <dbReference type="Proteomes" id="UP001049176"/>
    </source>
</evidence>
<feature type="region of interest" description="Disordered" evidence="1">
    <location>
        <begin position="433"/>
        <end position="514"/>
    </location>
</feature>
<keyword evidence="3" id="KW-1185">Reference proteome</keyword>
<dbReference type="KEGG" id="more:E1B28_001478"/>
<evidence type="ECO:0000313" key="2">
    <source>
        <dbReference type="EMBL" id="KAG7099652.1"/>
    </source>
</evidence>
<dbReference type="Proteomes" id="UP001049176">
    <property type="component" value="Chromosome 1"/>
</dbReference>
<feature type="compositionally biased region" description="Acidic residues" evidence="1">
    <location>
        <begin position="498"/>
        <end position="514"/>
    </location>
</feature>
<proteinExistence type="predicted"/>
<feature type="region of interest" description="Disordered" evidence="1">
    <location>
        <begin position="116"/>
        <end position="337"/>
    </location>
</feature>
<feature type="compositionally biased region" description="Basic residues" evidence="1">
    <location>
        <begin position="173"/>
        <end position="182"/>
    </location>
</feature>
<protein>
    <submittedName>
        <fullName evidence="2">Uncharacterized protein</fullName>
    </submittedName>
</protein>
<dbReference type="AlphaFoldDB" id="A0A9P7V3U6"/>